<dbReference type="InterPro" id="IPR044053">
    <property type="entry name" value="AsaB-like"/>
</dbReference>
<organism evidence="1 2">
    <name type="scientific">Aurantiacibacter gilvus</name>
    <dbReference type="NCBI Taxonomy" id="3139141"/>
    <lineage>
        <taxon>Bacteria</taxon>
        <taxon>Pseudomonadati</taxon>
        <taxon>Pseudomonadota</taxon>
        <taxon>Alphaproteobacteria</taxon>
        <taxon>Sphingomonadales</taxon>
        <taxon>Erythrobacteraceae</taxon>
        <taxon>Aurantiacibacter</taxon>
    </lineage>
</organism>
<dbReference type="Proteomes" id="UP001497045">
    <property type="component" value="Unassembled WGS sequence"/>
</dbReference>
<dbReference type="PANTHER" id="PTHR34598:SF3">
    <property type="entry name" value="OXIDOREDUCTASE AN1597"/>
    <property type="match status" value="1"/>
</dbReference>
<comment type="caution">
    <text evidence="1">The sequence shown here is derived from an EMBL/GenBank/DDBJ whole genome shotgun (WGS) entry which is preliminary data.</text>
</comment>
<dbReference type="RefSeq" id="WP_341671599.1">
    <property type="nucleotide sequence ID" value="NZ_JBBYHV010000001.1"/>
</dbReference>
<dbReference type="PANTHER" id="PTHR34598">
    <property type="entry name" value="BLL6449 PROTEIN"/>
    <property type="match status" value="1"/>
</dbReference>
<evidence type="ECO:0000313" key="1">
    <source>
        <dbReference type="EMBL" id="MEL1249057.1"/>
    </source>
</evidence>
<gene>
    <name evidence="1" type="ORF">AAEO60_00070</name>
</gene>
<dbReference type="NCBIfam" id="NF041278">
    <property type="entry name" value="CmcJ_NvfI_EfuI"/>
    <property type="match status" value="1"/>
</dbReference>
<evidence type="ECO:0000313" key="2">
    <source>
        <dbReference type="Proteomes" id="UP001497045"/>
    </source>
</evidence>
<name>A0ABU9IA83_9SPHN</name>
<keyword evidence="2" id="KW-1185">Reference proteome</keyword>
<protein>
    <submittedName>
        <fullName evidence="1">CmcJ/NvfI family oxidoreductase</fullName>
    </submittedName>
</protein>
<proteinExistence type="predicted"/>
<accession>A0ABU9IA83</accession>
<dbReference type="EMBL" id="JBBYHV010000001">
    <property type="protein sequence ID" value="MEL1249057.1"/>
    <property type="molecule type" value="Genomic_DNA"/>
</dbReference>
<reference evidence="1 2" key="1">
    <citation type="submission" date="2024-04" db="EMBL/GenBank/DDBJ databases">
        <title>Aurantiacibacter sp. DGU6 16S ribosomal RNA gene Genome sequencing and assembly.</title>
        <authorList>
            <person name="Park S."/>
        </authorList>
    </citation>
    <scope>NUCLEOTIDE SEQUENCE [LARGE SCALE GENOMIC DNA]</scope>
    <source>
        <strain evidence="1 2">DGU6</strain>
    </source>
</reference>
<sequence>MGTTGGSIRAEIGYSERTEREPFFYANAHEKDFVPLKPAEVEIHDARGCDCSLDVEGFTLIEHRTAVEDLTDLEEVGRVHSGEVAELLKSVTGADHVAMTPFGILRFSERAGANDRHDNSHPARFVHVDMAKEAAAGARAKTAPEGREIVRSAQYNVWRVLSDPPQDVPLGLCDYTSLAESDLLPCRAIFDPLDGSPEWGFPNYLLQYNPAHRWFYYSEMHPGEALVFKASESDPNRAQMMPHGAFDNPLAPEGSPPRISLEMRGTAYWFA</sequence>